<dbReference type="EMBL" id="CP078093">
    <property type="protein sequence ID" value="QXM06392.1"/>
    <property type="molecule type" value="Genomic_DNA"/>
</dbReference>
<evidence type="ECO:0000256" key="3">
    <source>
        <dbReference type="SAM" id="SignalP"/>
    </source>
</evidence>
<gene>
    <name evidence="6" type="ORF">KVH43_01025</name>
</gene>
<protein>
    <submittedName>
        <fullName evidence="6">ABC transporter substrate-binding protein</fullName>
    </submittedName>
</protein>
<feature type="chain" id="PRO_5047506986" evidence="3">
    <location>
        <begin position="21"/>
        <end position="478"/>
    </location>
</feature>
<dbReference type="Pfam" id="PF00395">
    <property type="entry name" value="SLH"/>
    <property type="match status" value="2"/>
</dbReference>
<keyword evidence="7" id="KW-1185">Reference proteome</keyword>
<dbReference type="InterPro" id="IPR002491">
    <property type="entry name" value="ABC_transptr_periplasmic_BD"/>
</dbReference>
<evidence type="ECO:0000259" key="4">
    <source>
        <dbReference type="PROSITE" id="PS50983"/>
    </source>
</evidence>
<dbReference type="Pfam" id="PF01497">
    <property type="entry name" value="Peripla_BP_2"/>
    <property type="match status" value="1"/>
</dbReference>
<sequence length="478" mass="54083">MKRKISILLILILVMSILGACSKNESENEDVVKGDNNFSKIEFKDDSGKIVRMDEPAKKIISLYSAHTENLFALGLDNEIIGIGKSDAYPAAVMNKKRFDYRADPEKVIAVEPDLVLIRPFIKKSKPEFVEALENTGINVVSLYPDKFEEFPNYIKKLAILTGKEAVAEKLLTKFNNDLKELESITKNIKPKVNVFFESTETEYRTITNDSMAAMAIKLAGGNNIAVDAKPIRKGTSIASFGAERILEKADEIDVYVSQRGAMNAGGNLHSISIRPGFDTIKAVKEGRVYTINEKLVSSPTFRFSKGVLELSRMFYPELIDSLDEFKKDEPLTRKSLAEMTVKFKHKGIFAPTSKYYKKEHKGHIYGTFKDVTVDDPNFDYIETAVLSGYVKAEKDYFYPDEKVTREEFAQTLYMLKDLKDKEGMVNIKDIDEVKNNRIVEIIVENGLMALKDGKFYPNEMITEKEAVESLEKIKSLK</sequence>
<evidence type="ECO:0000313" key="7">
    <source>
        <dbReference type="Proteomes" id="UP000886818"/>
    </source>
</evidence>
<feature type="domain" description="SLH" evidence="5">
    <location>
        <begin position="365"/>
        <end position="427"/>
    </location>
</feature>
<dbReference type="PROSITE" id="PS50983">
    <property type="entry name" value="FE_B12_PBP"/>
    <property type="match status" value="1"/>
</dbReference>
<accession>A0ABX8RD73</accession>
<evidence type="ECO:0000256" key="2">
    <source>
        <dbReference type="ARBA" id="ARBA00022737"/>
    </source>
</evidence>
<feature type="domain" description="Fe/B12 periplasmic-binding" evidence="4">
    <location>
        <begin position="59"/>
        <end position="319"/>
    </location>
</feature>
<keyword evidence="3" id="KW-0732">Signal</keyword>
<dbReference type="PROSITE" id="PS51257">
    <property type="entry name" value="PROKAR_LIPOPROTEIN"/>
    <property type="match status" value="1"/>
</dbReference>
<dbReference type="PANTHER" id="PTHR30535">
    <property type="entry name" value="VITAMIN B12-BINDING PROTEIN"/>
    <property type="match status" value="1"/>
</dbReference>
<organism evidence="6 7">
    <name type="scientific">Crassaminicella indica</name>
    <dbReference type="NCBI Taxonomy" id="2855394"/>
    <lineage>
        <taxon>Bacteria</taxon>
        <taxon>Bacillati</taxon>
        <taxon>Bacillota</taxon>
        <taxon>Clostridia</taxon>
        <taxon>Eubacteriales</taxon>
        <taxon>Clostridiaceae</taxon>
        <taxon>Crassaminicella</taxon>
    </lineage>
</organism>
<name>A0ABX8RD73_9CLOT</name>
<dbReference type="RefSeq" id="WP_218283088.1">
    <property type="nucleotide sequence ID" value="NZ_CP078093.1"/>
</dbReference>
<proteinExistence type="inferred from homology"/>
<dbReference type="PANTHER" id="PTHR30535:SF34">
    <property type="entry name" value="MOLYBDATE-BINDING PROTEIN MOLA"/>
    <property type="match status" value="1"/>
</dbReference>
<dbReference type="Proteomes" id="UP000886818">
    <property type="component" value="Chromosome"/>
</dbReference>
<keyword evidence="2" id="KW-0677">Repeat</keyword>
<dbReference type="InterPro" id="IPR001119">
    <property type="entry name" value="SLH_dom"/>
</dbReference>
<reference evidence="6" key="1">
    <citation type="submission" date="2021-07" db="EMBL/GenBank/DDBJ databases">
        <title>Complete genome sequence of Crassaminicella sp. 143-21, isolated from a deep-sea hydrothermal vent.</title>
        <authorList>
            <person name="Li X."/>
        </authorList>
    </citation>
    <scope>NUCLEOTIDE SEQUENCE</scope>
    <source>
        <strain evidence="6">143-21</strain>
    </source>
</reference>
<evidence type="ECO:0000259" key="5">
    <source>
        <dbReference type="PROSITE" id="PS51272"/>
    </source>
</evidence>
<feature type="signal peptide" evidence="3">
    <location>
        <begin position="1"/>
        <end position="20"/>
    </location>
</feature>
<dbReference type="PROSITE" id="PS51272">
    <property type="entry name" value="SLH"/>
    <property type="match status" value="1"/>
</dbReference>
<evidence type="ECO:0000313" key="6">
    <source>
        <dbReference type="EMBL" id="QXM06392.1"/>
    </source>
</evidence>
<dbReference type="InterPro" id="IPR050902">
    <property type="entry name" value="ABC_Transporter_SBP"/>
</dbReference>
<comment type="similarity">
    <text evidence="1">Belongs to the bacterial solute-binding protein 8 family.</text>
</comment>
<evidence type="ECO:0000256" key="1">
    <source>
        <dbReference type="ARBA" id="ARBA00008814"/>
    </source>
</evidence>